<dbReference type="HAMAP" id="MF_01368">
    <property type="entry name" value="Ribosomal_bL17"/>
    <property type="match status" value="1"/>
</dbReference>
<evidence type="ECO:0000256" key="3">
    <source>
        <dbReference type="ARBA" id="ARBA00023274"/>
    </source>
</evidence>
<keyword evidence="13" id="KW-1185">Reference proteome</keyword>
<dbReference type="AlphaFoldDB" id="A0A6V8PAG3"/>
<dbReference type="EMBL" id="BLRU01000228">
    <property type="protein sequence ID" value="GFP20054.1"/>
    <property type="molecule type" value="Genomic_DNA"/>
</dbReference>
<protein>
    <recommendedName>
        <fullName evidence="4">Large ribosomal subunit protein bL17</fullName>
    </recommendedName>
</protein>
<dbReference type="Pfam" id="PF01196">
    <property type="entry name" value="Ribosomal_L17"/>
    <property type="match status" value="1"/>
</dbReference>
<evidence type="ECO:0000256" key="5">
    <source>
        <dbReference type="RuleBase" id="RU000660"/>
    </source>
</evidence>
<dbReference type="Proteomes" id="UP000574717">
    <property type="component" value="Unassembled WGS sequence"/>
</dbReference>
<name>A0A6V8PAG3_9ACTN</name>
<comment type="subunit">
    <text evidence="4">Part of the 50S ribosomal subunit. Contacts protein L32.</text>
</comment>
<dbReference type="Gene3D" id="3.90.1030.10">
    <property type="entry name" value="Ribosomal protein L17"/>
    <property type="match status" value="1"/>
</dbReference>
<dbReference type="FunFam" id="3.90.1030.10:FF:000001">
    <property type="entry name" value="50S ribosomal protein L17"/>
    <property type="match status" value="1"/>
</dbReference>
<proteinExistence type="inferred from homology"/>
<accession>A0A6V8PAG3</accession>
<dbReference type="GO" id="GO:0006412">
    <property type="term" value="P:translation"/>
    <property type="evidence" value="ECO:0007669"/>
    <property type="project" value="UniProtKB-UniRule"/>
</dbReference>
<dbReference type="InterPro" id="IPR036373">
    <property type="entry name" value="Ribosomal_bL17_sf"/>
</dbReference>
<dbReference type="GO" id="GO:0003735">
    <property type="term" value="F:structural constituent of ribosome"/>
    <property type="evidence" value="ECO:0007669"/>
    <property type="project" value="InterPro"/>
</dbReference>
<reference evidence="10 11" key="1">
    <citation type="journal article" date="2020" name="Front. Microbiol.">
        <title>Single-cell genomics of novel Actinobacteria with the Wood-Ljungdahl pathway discovered in a serpentinizing system.</title>
        <authorList>
            <person name="Merino N."/>
            <person name="Kawai M."/>
            <person name="Boyd E.S."/>
            <person name="Colman D.R."/>
            <person name="McGlynn S.E."/>
            <person name="Nealson K.H."/>
            <person name="Kurokawa K."/>
            <person name="Hongoh Y."/>
        </authorList>
    </citation>
    <scope>NUCLEOTIDE SEQUENCE [LARGE SCALE GENOMIC DNA]</scope>
    <source>
        <strain evidence="6 11">S03</strain>
        <strain evidence="7 12">S09_30</strain>
        <strain evidence="8 13">S34</strain>
        <strain evidence="9 10">S47</strain>
    </source>
</reference>
<comment type="caution">
    <text evidence="8">The sequence shown here is derived from an EMBL/GenBank/DDBJ whole genome shotgun (WGS) entry which is preliminary data.</text>
</comment>
<dbReference type="NCBIfam" id="TIGR00059">
    <property type="entry name" value="L17"/>
    <property type="match status" value="1"/>
</dbReference>
<keyword evidence="3 4" id="KW-0687">Ribonucleoprotein</keyword>
<evidence type="ECO:0000256" key="2">
    <source>
        <dbReference type="ARBA" id="ARBA00022980"/>
    </source>
</evidence>
<dbReference type="Proteomes" id="UP000585609">
    <property type="component" value="Unassembled WGS sequence"/>
</dbReference>
<evidence type="ECO:0000313" key="8">
    <source>
        <dbReference type="EMBL" id="GFP29267.1"/>
    </source>
</evidence>
<gene>
    <name evidence="4" type="primary">rplQ</name>
    <name evidence="6" type="ORF">HKBW3S03_01557</name>
    <name evidence="7" type="ORF">HKBW3S09_00913</name>
    <name evidence="8" type="ORF">HKBW3S34_00186</name>
    <name evidence="9" type="ORF">HKBW3S47_00927</name>
</gene>
<dbReference type="PANTHER" id="PTHR14413">
    <property type="entry name" value="RIBOSOMAL PROTEIN L17"/>
    <property type="match status" value="1"/>
</dbReference>
<dbReference type="SUPFAM" id="SSF64263">
    <property type="entry name" value="Prokaryotic ribosomal protein L17"/>
    <property type="match status" value="1"/>
</dbReference>
<evidence type="ECO:0000313" key="13">
    <source>
        <dbReference type="Proteomes" id="UP000588083"/>
    </source>
</evidence>
<dbReference type="Proteomes" id="UP000588083">
    <property type="component" value="Unassembled WGS sequence"/>
</dbReference>
<dbReference type="RefSeq" id="WP_176235616.1">
    <property type="nucleotide sequence ID" value="NZ_BLRU01000228.1"/>
</dbReference>
<evidence type="ECO:0000313" key="12">
    <source>
        <dbReference type="Proteomes" id="UP000585609"/>
    </source>
</evidence>
<evidence type="ECO:0000313" key="10">
    <source>
        <dbReference type="Proteomes" id="UP000569018"/>
    </source>
</evidence>
<sequence>MVKPKKGPRLGSDSSHQKAMLRNLAISLIEHKRIRTTEAKAKVARSLVDKAVTFAKRADLAARRRCLQLLDNEKAVRRLFEEVAPKYENREGGYTRILKIGDRPGDNAPMVYLELVDLEPQKKKSPKKRTAPKK</sequence>
<evidence type="ECO:0000313" key="6">
    <source>
        <dbReference type="EMBL" id="GFP20054.1"/>
    </source>
</evidence>
<dbReference type="Proteomes" id="UP000569018">
    <property type="component" value="Unassembled WGS sequence"/>
</dbReference>
<evidence type="ECO:0000313" key="11">
    <source>
        <dbReference type="Proteomes" id="UP000574717"/>
    </source>
</evidence>
<dbReference type="InterPro" id="IPR000456">
    <property type="entry name" value="Ribosomal_bL17"/>
</dbReference>
<organism evidence="8 13">
    <name type="scientific">Candidatus Hakubella thermalkaliphila</name>
    <dbReference type="NCBI Taxonomy" id="2754717"/>
    <lineage>
        <taxon>Bacteria</taxon>
        <taxon>Bacillati</taxon>
        <taxon>Actinomycetota</taxon>
        <taxon>Actinomycetota incertae sedis</taxon>
        <taxon>Candidatus Hakubellales</taxon>
        <taxon>Candidatus Hakubellaceae</taxon>
        <taxon>Candidatus Hakubella</taxon>
    </lineage>
</organism>
<dbReference type="PANTHER" id="PTHR14413:SF16">
    <property type="entry name" value="LARGE RIBOSOMAL SUBUNIT PROTEIN BL17M"/>
    <property type="match status" value="1"/>
</dbReference>
<evidence type="ECO:0000256" key="1">
    <source>
        <dbReference type="ARBA" id="ARBA00008777"/>
    </source>
</evidence>
<dbReference type="EMBL" id="BLRZ01000005">
    <property type="protein sequence ID" value="GFP29267.1"/>
    <property type="molecule type" value="Genomic_DNA"/>
</dbReference>
<dbReference type="GO" id="GO:0022625">
    <property type="term" value="C:cytosolic large ribosomal subunit"/>
    <property type="evidence" value="ECO:0007669"/>
    <property type="project" value="TreeGrafter"/>
</dbReference>
<evidence type="ECO:0000256" key="4">
    <source>
        <dbReference type="HAMAP-Rule" id="MF_01368"/>
    </source>
</evidence>
<dbReference type="EMBL" id="BLSD01000038">
    <property type="protein sequence ID" value="GFP39227.1"/>
    <property type="molecule type" value="Genomic_DNA"/>
</dbReference>
<dbReference type="EMBL" id="BLRW01000113">
    <property type="protein sequence ID" value="GFP23446.1"/>
    <property type="molecule type" value="Genomic_DNA"/>
</dbReference>
<comment type="similarity">
    <text evidence="1 4 5">Belongs to the bacterial ribosomal protein bL17 family.</text>
</comment>
<keyword evidence="2 4" id="KW-0689">Ribosomal protein</keyword>
<evidence type="ECO:0000313" key="9">
    <source>
        <dbReference type="EMBL" id="GFP39227.1"/>
    </source>
</evidence>
<evidence type="ECO:0000313" key="7">
    <source>
        <dbReference type="EMBL" id="GFP23446.1"/>
    </source>
</evidence>